<reference evidence="2" key="1">
    <citation type="submission" date="2023-01" db="EMBL/GenBank/DDBJ databases">
        <title>Metagenome sequencing of chrysophaentin producing Chrysophaeum taylorii.</title>
        <authorList>
            <person name="Davison J."/>
            <person name="Bewley C."/>
        </authorList>
    </citation>
    <scope>NUCLEOTIDE SEQUENCE</scope>
    <source>
        <strain evidence="2">NIES-1699</strain>
    </source>
</reference>
<comment type="caution">
    <text evidence="2">The sequence shown here is derived from an EMBL/GenBank/DDBJ whole genome shotgun (WGS) entry which is preliminary data.</text>
</comment>
<keyword evidence="1" id="KW-1133">Transmembrane helix</keyword>
<evidence type="ECO:0000313" key="2">
    <source>
        <dbReference type="EMBL" id="KAJ8608875.1"/>
    </source>
</evidence>
<name>A0AAD7UKW1_9STRA</name>
<gene>
    <name evidence="2" type="ORF">CTAYLR_005262</name>
</gene>
<keyword evidence="3" id="KW-1185">Reference proteome</keyword>
<sequence length="64" mass="6727">TGYKVVPLVNATLLALIAVLVASALRWSDSAVAVHLVAMGVIAVLLLATVNWFSHELRKASKAS</sequence>
<keyword evidence="1" id="KW-0472">Membrane</keyword>
<feature type="transmembrane region" description="Helical" evidence="1">
    <location>
        <begin position="7"/>
        <end position="27"/>
    </location>
</feature>
<feature type="transmembrane region" description="Helical" evidence="1">
    <location>
        <begin position="33"/>
        <end position="53"/>
    </location>
</feature>
<dbReference type="AlphaFoldDB" id="A0AAD7UKW1"/>
<evidence type="ECO:0000256" key="1">
    <source>
        <dbReference type="SAM" id="Phobius"/>
    </source>
</evidence>
<dbReference type="Pfam" id="PF08636">
    <property type="entry name" value="Pkr1"/>
    <property type="match status" value="1"/>
</dbReference>
<dbReference type="Proteomes" id="UP001230188">
    <property type="component" value="Unassembled WGS sequence"/>
</dbReference>
<accession>A0AAD7UKW1</accession>
<evidence type="ECO:0000313" key="3">
    <source>
        <dbReference type="Proteomes" id="UP001230188"/>
    </source>
</evidence>
<protein>
    <submittedName>
        <fullName evidence="2">Uncharacterized protein</fullName>
    </submittedName>
</protein>
<dbReference type="EMBL" id="JAQMWT010000157">
    <property type="protein sequence ID" value="KAJ8608875.1"/>
    <property type="molecule type" value="Genomic_DNA"/>
</dbReference>
<feature type="non-terminal residue" evidence="2">
    <location>
        <position position="1"/>
    </location>
</feature>
<dbReference type="InterPro" id="IPR013945">
    <property type="entry name" value="Pkr1"/>
</dbReference>
<proteinExistence type="predicted"/>
<keyword evidence="1" id="KW-0812">Transmembrane</keyword>
<organism evidence="2 3">
    <name type="scientific">Chrysophaeum taylorii</name>
    <dbReference type="NCBI Taxonomy" id="2483200"/>
    <lineage>
        <taxon>Eukaryota</taxon>
        <taxon>Sar</taxon>
        <taxon>Stramenopiles</taxon>
        <taxon>Ochrophyta</taxon>
        <taxon>Pelagophyceae</taxon>
        <taxon>Pelagomonadales</taxon>
        <taxon>Pelagomonadaceae</taxon>
        <taxon>Chrysophaeum</taxon>
    </lineage>
</organism>
<dbReference type="GO" id="GO:0070072">
    <property type="term" value="P:vacuolar proton-transporting V-type ATPase complex assembly"/>
    <property type="evidence" value="ECO:0007669"/>
    <property type="project" value="InterPro"/>
</dbReference>